<dbReference type="EMBL" id="CAJOBG010109543">
    <property type="protein sequence ID" value="CAF4735471.1"/>
    <property type="molecule type" value="Genomic_DNA"/>
</dbReference>
<sequence>EEDIFEIVDYTTASDWERFIARIEEILSDWKLNGPEISNTEVRS</sequence>
<evidence type="ECO:0008006" key="3">
    <source>
        <dbReference type="Google" id="ProtNLM"/>
    </source>
</evidence>
<accession>A0A821KIY8</accession>
<name>A0A821KIY8_9BILA</name>
<organism evidence="1 2">
    <name type="scientific">Rotaria magnacalcarata</name>
    <dbReference type="NCBI Taxonomy" id="392030"/>
    <lineage>
        <taxon>Eukaryota</taxon>
        <taxon>Metazoa</taxon>
        <taxon>Spiralia</taxon>
        <taxon>Gnathifera</taxon>
        <taxon>Rotifera</taxon>
        <taxon>Eurotatoria</taxon>
        <taxon>Bdelloidea</taxon>
        <taxon>Philodinida</taxon>
        <taxon>Philodinidae</taxon>
        <taxon>Rotaria</taxon>
    </lineage>
</organism>
<dbReference type="Proteomes" id="UP000663866">
    <property type="component" value="Unassembled WGS sequence"/>
</dbReference>
<keyword evidence="2" id="KW-1185">Reference proteome</keyword>
<evidence type="ECO:0000313" key="2">
    <source>
        <dbReference type="Proteomes" id="UP000663866"/>
    </source>
</evidence>
<feature type="non-terminal residue" evidence="1">
    <location>
        <position position="1"/>
    </location>
</feature>
<reference evidence="1" key="1">
    <citation type="submission" date="2021-02" db="EMBL/GenBank/DDBJ databases">
        <authorList>
            <person name="Nowell W R."/>
        </authorList>
    </citation>
    <scope>NUCLEOTIDE SEQUENCE</scope>
</reference>
<gene>
    <name evidence="1" type="ORF">OVN521_LOCUS49615</name>
</gene>
<comment type="caution">
    <text evidence="1">The sequence shown here is derived from an EMBL/GenBank/DDBJ whole genome shotgun (WGS) entry which is preliminary data.</text>
</comment>
<evidence type="ECO:0000313" key="1">
    <source>
        <dbReference type="EMBL" id="CAF4735471.1"/>
    </source>
</evidence>
<proteinExistence type="predicted"/>
<dbReference type="AlphaFoldDB" id="A0A821KIY8"/>
<protein>
    <recommendedName>
        <fullName evidence="3">Rab3 GTPase-activating protein catalytic subunit</fullName>
    </recommendedName>
</protein>